<feature type="coiled-coil region" evidence="4">
    <location>
        <begin position="53"/>
        <end position="87"/>
    </location>
</feature>
<dbReference type="AlphaFoldDB" id="A0ABD0YCF1"/>
<dbReference type="Pfam" id="PF07160">
    <property type="entry name" value="SKA1"/>
    <property type="match status" value="1"/>
</dbReference>
<comment type="similarity">
    <text evidence="1">Belongs to the SKA1 family.</text>
</comment>
<evidence type="ECO:0000256" key="2">
    <source>
        <dbReference type="ARBA" id="ARBA00047182"/>
    </source>
</evidence>
<organism evidence="5 6">
    <name type="scientific">Ranatra chinensis</name>
    <dbReference type="NCBI Taxonomy" id="642074"/>
    <lineage>
        <taxon>Eukaryota</taxon>
        <taxon>Metazoa</taxon>
        <taxon>Ecdysozoa</taxon>
        <taxon>Arthropoda</taxon>
        <taxon>Hexapoda</taxon>
        <taxon>Insecta</taxon>
        <taxon>Pterygota</taxon>
        <taxon>Neoptera</taxon>
        <taxon>Paraneoptera</taxon>
        <taxon>Hemiptera</taxon>
        <taxon>Heteroptera</taxon>
        <taxon>Panheteroptera</taxon>
        <taxon>Nepomorpha</taxon>
        <taxon>Nepidae</taxon>
        <taxon>Ranatrinae</taxon>
        <taxon>Ranatra</taxon>
    </lineage>
</organism>
<protein>
    <recommendedName>
        <fullName evidence="2">SKA complex subunit 1</fullName>
    </recommendedName>
    <alternativeName>
        <fullName evidence="3">Spindle and kinetochore-associated protein 1</fullName>
    </alternativeName>
</protein>
<comment type="caution">
    <text evidence="5">The sequence shown here is derived from an EMBL/GenBank/DDBJ whole genome shotgun (WGS) entry which is preliminary data.</text>
</comment>
<dbReference type="InterPro" id="IPR009829">
    <property type="entry name" value="SKA1"/>
</dbReference>
<dbReference type="InterPro" id="IPR042031">
    <property type="entry name" value="SKA1_MBD_sf"/>
</dbReference>
<evidence type="ECO:0000256" key="4">
    <source>
        <dbReference type="SAM" id="Coils"/>
    </source>
</evidence>
<dbReference type="Proteomes" id="UP001558652">
    <property type="component" value="Unassembled WGS sequence"/>
</dbReference>
<sequence length="350" mass="40530">MAIIRNRFGPTNSEPEDMDELMNRITVLVRTIDILDGLNPTRETECHEVWTAVNRIKEVHSERQKQLEKAKAQLEEQKIILKKIQMTHQYLDYIEENVPDQVKNKNIKYTEVNNAENRKNNVLGSIPLSENHFNDRNKVAVSEGNLLKASIQKSPSMSLCSVKDEGKDLTQFTTPKPRRDLEIAISHVSNVELNAIPSYMRGRITLDHINAFIDLFNSVLSQKYVILRKPKNSYKVKKDLDQYVEWRSQETDELKRQYFCTAKDLASLGGKKMGTRESNIIIILRHIKRIREVRIKKLVFYVACFYGHPISKGLAEDTGPLEAFGVTRAFWHPERRPAEDYLGKRGQQHT</sequence>
<evidence type="ECO:0000313" key="5">
    <source>
        <dbReference type="EMBL" id="KAL1124354.1"/>
    </source>
</evidence>
<keyword evidence="4" id="KW-0175">Coiled coil</keyword>
<name>A0ABD0YCF1_9HEMI</name>
<evidence type="ECO:0000256" key="1">
    <source>
        <dbReference type="ARBA" id="ARBA00006836"/>
    </source>
</evidence>
<dbReference type="EMBL" id="JBFDAA010000010">
    <property type="protein sequence ID" value="KAL1124354.1"/>
    <property type="molecule type" value="Genomic_DNA"/>
</dbReference>
<keyword evidence="6" id="KW-1185">Reference proteome</keyword>
<gene>
    <name evidence="5" type="ORF">AAG570_000983</name>
</gene>
<accession>A0ABD0YCF1</accession>
<proteinExistence type="inferred from homology"/>
<reference evidence="5 6" key="1">
    <citation type="submission" date="2024-07" db="EMBL/GenBank/DDBJ databases">
        <title>Chromosome-level genome assembly of the water stick insect Ranatra chinensis (Heteroptera: Nepidae).</title>
        <authorList>
            <person name="Liu X."/>
        </authorList>
    </citation>
    <scope>NUCLEOTIDE SEQUENCE [LARGE SCALE GENOMIC DNA]</scope>
    <source>
        <strain evidence="5">Cailab_2021Rc</strain>
        <tissue evidence="5">Muscle</tissue>
    </source>
</reference>
<dbReference type="PANTHER" id="PTHR28573:SF1">
    <property type="entry name" value="SPINDLE AND KINETOCHORE-ASSOCIATED PROTEIN 1"/>
    <property type="match status" value="1"/>
</dbReference>
<evidence type="ECO:0000313" key="6">
    <source>
        <dbReference type="Proteomes" id="UP001558652"/>
    </source>
</evidence>
<dbReference type="PANTHER" id="PTHR28573">
    <property type="entry name" value="SPINDLE AND KINETOCHORE-ASSOCIATED PROTEIN 1"/>
    <property type="match status" value="1"/>
</dbReference>
<dbReference type="Gene3D" id="1.10.10.1890">
    <property type="entry name" value="Ska1 microtubule binding domain-like"/>
    <property type="match status" value="1"/>
</dbReference>
<evidence type="ECO:0000256" key="3">
    <source>
        <dbReference type="ARBA" id="ARBA00047202"/>
    </source>
</evidence>